<evidence type="ECO:0000256" key="2">
    <source>
        <dbReference type="ARBA" id="ARBA00007474"/>
    </source>
</evidence>
<feature type="transmembrane region" description="Helical" evidence="9">
    <location>
        <begin position="33"/>
        <end position="50"/>
    </location>
</feature>
<keyword evidence="7 9" id="KW-0472">Membrane</keyword>
<keyword evidence="4" id="KW-0735">Signal-anchor</keyword>
<evidence type="ECO:0000256" key="8">
    <source>
        <dbReference type="SAM" id="Coils"/>
    </source>
</evidence>
<accession>A0A7J7JVZ0</accession>
<comment type="similarity">
    <text evidence="2">Belongs to the GOLM family.</text>
</comment>
<keyword evidence="3 9" id="KW-0812">Transmembrane</keyword>
<evidence type="ECO:0000256" key="5">
    <source>
        <dbReference type="ARBA" id="ARBA00022989"/>
    </source>
</evidence>
<keyword evidence="11" id="KW-1185">Reference proteome</keyword>
<dbReference type="Proteomes" id="UP000593567">
    <property type="component" value="Unassembled WGS sequence"/>
</dbReference>
<name>A0A7J7JVZ0_BUGNE</name>
<evidence type="ECO:0000313" key="10">
    <source>
        <dbReference type="EMBL" id="KAF6029516.1"/>
    </source>
</evidence>
<dbReference type="InterPro" id="IPR026139">
    <property type="entry name" value="GOLM1/CASC4"/>
</dbReference>
<evidence type="ECO:0000256" key="3">
    <source>
        <dbReference type="ARBA" id="ARBA00022692"/>
    </source>
</evidence>
<evidence type="ECO:0000313" key="11">
    <source>
        <dbReference type="Proteomes" id="UP000593567"/>
    </source>
</evidence>
<keyword evidence="6 8" id="KW-0175">Coiled coil</keyword>
<evidence type="ECO:0000256" key="4">
    <source>
        <dbReference type="ARBA" id="ARBA00022968"/>
    </source>
</evidence>
<dbReference type="GO" id="GO:0016020">
    <property type="term" value="C:membrane"/>
    <property type="evidence" value="ECO:0007669"/>
    <property type="project" value="UniProtKB-SubCell"/>
</dbReference>
<sequence length="147" mass="17132">MALYKRFWVQFEVMKMSGPSPRNGNRFSKTPPFLIPGLLVVVVILSFNYWRTSRLNKELLESVAHANNLRQKIGHDLKDSEMRIKEKMAEENDLKTKLTQLGNEFEQHKKTVEEKEKQQRELVDGVQSELDRLKGEIWQCDGVVVTS</sequence>
<dbReference type="EMBL" id="VXIV02001811">
    <property type="protein sequence ID" value="KAF6029516.1"/>
    <property type="molecule type" value="Genomic_DNA"/>
</dbReference>
<gene>
    <name evidence="10" type="ORF">EB796_012203</name>
</gene>
<dbReference type="PRINTS" id="PR02084">
    <property type="entry name" value="GOLM1CASC4"/>
</dbReference>
<reference evidence="10" key="1">
    <citation type="submission" date="2020-06" db="EMBL/GenBank/DDBJ databases">
        <title>Draft genome of Bugula neritina, a colonial animal packing powerful symbionts and potential medicines.</title>
        <authorList>
            <person name="Rayko M."/>
        </authorList>
    </citation>
    <scope>NUCLEOTIDE SEQUENCE [LARGE SCALE GENOMIC DNA]</scope>
    <source>
        <strain evidence="10">Kwan_BN1</strain>
    </source>
</reference>
<evidence type="ECO:0008006" key="12">
    <source>
        <dbReference type="Google" id="ProtNLM"/>
    </source>
</evidence>
<evidence type="ECO:0000256" key="6">
    <source>
        <dbReference type="ARBA" id="ARBA00023054"/>
    </source>
</evidence>
<evidence type="ECO:0000256" key="1">
    <source>
        <dbReference type="ARBA" id="ARBA00004606"/>
    </source>
</evidence>
<keyword evidence="5 9" id="KW-1133">Transmembrane helix</keyword>
<dbReference type="AlphaFoldDB" id="A0A7J7JVZ0"/>
<comment type="subcellular location">
    <subcellularLocation>
        <location evidence="1">Membrane</location>
        <topology evidence="1">Single-pass type II membrane protein</topology>
    </subcellularLocation>
</comment>
<comment type="caution">
    <text evidence="10">The sequence shown here is derived from an EMBL/GenBank/DDBJ whole genome shotgun (WGS) entry which is preliminary data.</text>
</comment>
<feature type="coiled-coil region" evidence="8">
    <location>
        <begin position="77"/>
        <end position="136"/>
    </location>
</feature>
<evidence type="ECO:0000256" key="9">
    <source>
        <dbReference type="SAM" id="Phobius"/>
    </source>
</evidence>
<evidence type="ECO:0000256" key="7">
    <source>
        <dbReference type="ARBA" id="ARBA00023136"/>
    </source>
</evidence>
<organism evidence="10 11">
    <name type="scientific">Bugula neritina</name>
    <name type="common">Brown bryozoan</name>
    <name type="synonym">Sertularia neritina</name>
    <dbReference type="NCBI Taxonomy" id="10212"/>
    <lineage>
        <taxon>Eukaryota</taxon>
        <taxon>Metazoa</taxon>
        <taxon>Spiralia</taxon>
        <taxon>Lophotrochozoa</taxon>
        <taxon>Bryozoa</taxon>
        <taxon>Gymnolaemata</taxon>
        <taxon>Cheilostomatida</taxon>
        <taxon>Flustrina</taxon>
        <taxon>Buguloidea</taxon>
        <taxon>Bugulidae</taxon>
        <taxon>Bugula</taxon>
    </lineage>
</organism>
<proteinExistence type="inferred from homology"/>
<protein>
    <recommendedName>
        <fullName evidence="12">CASC4</fullName>
    </recommendedName>
</protein>